<proteinExistence type="predicted"/>
<dbReference type="EMBL" id="ABWL02000006">
    <property type="protein sequence ID" value="EFE09328.1"/>
    <property type="molecule type" value="Genomic_DNA"/>
</dbReference>
<dbReference type="AlphaFoldDB" id="D4BAW7"/>
<dbReference type="HOGENOM" id="CLU_080453_0_0_6"/>
<dbReference type="Pfam" id="PF15977">
    <property type="entry name" value="HTH_46"/>
    <property type="match status" value="1"/>
</dbReference>
<sequence>MLNKYGAQETIHHFEFAQKTKPLTSIKNVYSKLEAIGKPFELNTGMRLYFRDENQLSYIIFLVEGCFSVYHQSSELNIGIGFSPTILNLVGIYNQYHEGQKPPRHFMVAETHCKGFKVPLETFIEQCNTHYLWPDISQILVQRLMVMSMIEEQLVCSDAYSAVRSILLEIWLYPEDIRNNFNITSVIQRRTNLSRSRVMDILSALKQGGYIKIRTGKLIELNFLPKAF</sequence>
<evidence type="ECO:0000313" key="3">
    <source>
        <dbReference type="Proteomes" id="UP000003880"/>
    </source>
</evidence>
<accession>D4BAW7</accession>
<dbReference type="InterPro" id="IPR041687">
    <property type="entry name" value="HTH_46"/>
</dbReference>
<dbReference type="InterPro" id="IPR014710">
    <property type="entry name" value="RmlC-like_jellyroll"/>
</dbReference>
<dbReference type="eggNOG" id="COG0664">
    <property type="taxonomic scope" value="Bacteria"/>
</dbReference>
<protein>
    <recommendedName>
        <fullName evidence="1">IprA winged helix-turn-helix domain-containing protein</fullName>
    </recommendedName>
</protein>
<name>D4BAW7_9ENTR</name>
<dbReference type="Proteomes" id="UP000003880">
    <property type="component" value="Unassembled WGS sequence"/>
</dbReference>
<reference evidence="2 3" key="1">
    <citation type="submission" date="2010-02" db="EMBL/GenBank/DDBJ databases">
        <authorList>
            <person name="Weinstock G."/>
            <person name="Sodergren E."/>
            <person name="Clifton S."/>
            <person name="Fulton L."/>
            <person name="Fulton B."/>
            <person name="Courtney L."/>
            <person name="Fronick C."/>
            <person name="Harrison M."/>
            <person name="Strong C."/>
            <person name="Farmer C."/>
            <person name="Delahaunty K."/>
            <person name="Markovic C."/>
            <person name="Hall O."/>
            <person name="Minx P."/>
            <person name="Tomlinson C."/>
            <person name="Mitreva M."/>
            <person name="Nelson J."/>
            <person name="Hou S."/>
            <person name="Wollam A."/>
            <person name="Pepin K.H."/>
            <person name="Johnson M."/>
            <person name="Bhonagiri V."/>
            <person name="Zhang X."/>
            <person name="Suruliraj S."/>
            <person name="Warren W."/>
            <person name="Chinwalla A."/>
            <person name="Mardis E.R."/>
            <person name="Wilson R.K."/>
        </authorList>
    </citation>
    <scope>NUCLEOTIDE SEQUENCE [LARGE SCALE GENOMIC DNA]</scope>
    <source>
        <strain evidence="2 3">ATCC 29220</strain>
    </source>
</reference>
<comment type="caution">
    <text evidence="2">The sequence shown here is derived from an EMBL/GenBank/DDBJ whole genome shotgun (WGS) entry which is preliminary data.</text>
</comment>
<feature type="domain" description="IprA winged helix-turn-helix" evidence="1">
    <location>
        <begin position="159"/>
        <end position="225"/>
    </location>
</feature>
<organism evidence="2 3">
    <name type="scientific">Citrobacter youngae ATCC 29220</name>
    <dbReference type="NCBI Taxonomy" id="500640"/>
    <lineage>
        <taxon>Bacteria</taxon>
        <taxon>Pseudomonadati</taxon>
        <taxon>Pseudomonadota</taxon>
        <taxon>Gammaproteobacteria</taxon>
        <taxon>Enterobacterales</taxon>
        <taxon>Enterobacteriaceae</taxon>
        <taxon>Citrobacter</taxon>
        <taxon>Citrobacter freundii complex</taxon>
    </lineage>
</organism>
<evidence type="ECO:0000313" key="2">
    <source>
        <dbReference type="EMBL" id="EFE09328.1"/>
    </source>
</evidence>
<evidence type="ECO:0000259" key="1">
    <source>
        <dbReference type="Pfam" id="PF15977"/>
    </source>
</evidence>
<gene>
    <name evidence="2" type="ORF">CIT292_07613</name>
</gene>
<dbReference type="Gene3D" id="2.60.120.10">
    <property type="entry name" value="Jelly Rolls"/>
    <property type="match status" value="1"/>
</dbReference>
<dbReference type="RefSeq" id="WP_006684998.1">
    <property type="nucleotide sequence ID" value="NZ_GG730299.1"/>
</dbReference>